<dbReference type="EMBL" id="JARKIB010000002">
    <property type="protein sequence ID" value="KAJ7784434.1"/>
    <property type="molecule type" value="Genomic_DNA"/>
</dbReference>
<proteinExistence type="predicted"/>
<dbReference type="AlphaFoldDB" id="A0AAD7KFG8"/>
<sequence length="381" mass="41755">MLKQATKQSLTEVLSLVQKTVLNAASELEDEAQSQVARLHSELNVARSERDEALTSLHAAQIAASKHENELAQMRATVENLQREVVHWKEQAKNWQDHYTRVEQDRCGLSTELLTLSRSALTESPPKHYYSNSAPNSHMKRSSTSSNRPPAYKSAIPPSPSESDSPLQSASAPRNPRTPASKPARQQPASARSELPPYHSTDASTSASGSGVNRSGGSTVVAQQQPPRSAKAAGKQSQVQTPSQAPRQIFVRRVHAVVHVKEEEGDDDLEDEEEEQEVPDSNVRLVKRRGSGLMVQDDDDRSASGSEAEGARRGRDEESGDELMMDSRQEIYGGVHPVLPTPQPTLRLKRTANVAPQAEATPTKRRRVSDAARVKVPAKKK</sequence>
<feature type="compositionally biased region" description="Polar residues" evidence="2">
    <location>
        <begin position="130"/>
        <end position="148"/>
    </location>
</feature>
<comment type="caution">
    <text evidence="3">The sequence shown here is derived from an EMBL/GenBank/DDBJ whole genome shotgun (WGS) entry which is preliminary data.</text>
</comment>
<feature type="compositionally biased region" description="Polar residues" evidence="2">
    <location>
        <begin position="212"/>
        <end position="227"/>
    </location>
</feature>
<evidence type="ECO:0000256" key="2">
    <source>
        <dbReference type="SAM" id="MobiDB-lite"/>
    </source>
</evidence>
<feature type="coiled-coil region" evidence="1">
    <location>
        <begin position="22"/>
        <end position="98"/>
    </location>
</feature>
<feature type="compositionally biased region" description="Acidic residues" evidence="2">
    <location>
        <begin position="263"/>
        <end position="278"/>
    </location>
</feature>
<evidence type="ECO:0000256" key="1">
    <source>
        <dbReference type="SAM" id="Coils"/>
    </source>
</evidence>
<feature type="compositionally biased region" description="Polar residues" evidence="2">
    <location>
        <begin position="161"/>
        <end position="172"/>
    </location>
</feature>
<reference evidence="3" key="1">
    <citation type="submission" date="2023-03" db="EMBL/GenBank/DDBJ databases">
        <title>Massive genome expansion in bonnet fungi (Mycena s.s.) driven by repeated elements and novel gene families across ecological guilds.</title>
        <authorList>
            <consortium name="Lawrence Berkeley National Laboratory"/>
            <person name="Harder C.B."/>
            <person name="Miyauchi S."/>
            <person name="Viragh M."/>
            <person name="Kuo A."/>
            <person name="Thoen E."/>
            <person name="Andreopoulos B."/>
            <person name="Lu D."/>
            <person name="Skrede I."/>
            <person name="Drula E."/>
            <person name="Henrissat B."/>
            <person name="Morin E."/>
            <person name="Kohler A."/>
            <person name="Barry K."/>
            <person name="LaButti K."/>
            <person name="Morin E."/>
            <person name="Salamov A."/>
            <person name="Lipzen A."/>
            <person name="Mereny Z."/>
            <person name="Hegedus B."/>
            <person name="Baldrian P."/>
            <person name="Stursova M."/>
            <person name="Weitz H."/>
            <person name="Taylor A."/>
            <person name="Grigoriev I.V."/>
            <person name="Nagy L.G."/>
            <person name="Martin F."/>
            <person name="Kauserud H."/>
        </authorList>
    </citation>
    <scope>NUCLEOTIDE SEQUENCE</scope>
    <source>
        <strain evidence="3">CBHHK182m</strain>
    </source>
</reference>
<keyword evidence="4" id="KW-1185">Reference proteome</keyword>
<gene>
    <name evidence="3" type="ORF">B0H16DRAFT_297645</name>
</gene>
<name>A0AAD7KFG8_9AGAR</name>
<evidence type="ECO:0000313" key="3">
    <source>
        <dbReference type="EMBL" id="KAJ7784434.1"/>
    </source>
</evidence>
<keyword evidence="1" id="KW-0175">Coiled coil</keyword>
<dbReference type="Proteomes" id="UP001215598">
    <property type="component" value="Unassembled WGS sequence"/>
</dbReference>
<protein>
    <submittedName>
        <fullName evidence="3">Uncharacterized protein</fullName>
    </submittedName>
</protein>
<accession>A0AAD7KFG8</accession>
<feature type="compositionally biased region" description="Polar residues" evidence="2">
    <location>
        <begin position="235"/>
        <end position="246"/>
    </location>
</feature>
<feature type="region of interest" description="Disordered" evidence="2">
    <location>
        <begin position="123"/>
        <end position="324"/>
    </location>
</feature>
<evidence type="ECO:0000313" key="4">
    <source>
        <dbReference type="Proteomes" id="UP001215598"/>
    </source>
</evidence>
<feature type="compositionally biased region" description="Low complexity" evidence="2">
    <location>
        <begin position="200"/>
        <end position="211"/>
    </location>
</feature>
<feature type="region of interest" description="Disordered" evidence="2">
    <location>
        <begin position="352"/>
        <end position="381"/>
    </location>
</feature>
<organism evidence="3 4">
    <name type="scientific">Mycena metata</name>
    <dbReference type="NCBI Taxonomy" id="1033252"/>
    <lineage>
        <taxon>Eukaryota</taxon>
        <taxon>Fungi</taxon>
        <taxon>Dikarya</taxon>
        <taxon>Basidiomycota</taxon>
        <taxon>Agaricomycotina</taxon>
        <taxon>Agaricomycetes</taxon>
        <taxon>Agaricomycetidae</taxon>
        <taxon>Agaricales</taxon>
        <taxon>Marasmiineae</taxon>
        <taxon>Mycenaceae</taxon>
        <taxon>Mycena</taxon>
    </lineage>
</organism>